<accession>A0AAW2MMW8</accession>
<proteinExistence type="predicted"/>
<sequence>KCGVFAWSARDFVEINLYVLVHSLNLDPSFPHVKQRNRHFGPEKDKVIQEGKAITKPCLTSMTKRKVETSSRMIKWVVKLSEYDISYKPKMVTKAQVVVKFMSEAIPTKENEGNWLLQVDDSSNYSSSRVGVVLTSLEMDELGFA</sequence>
<reference evidence="1" key="2">
    <citation type="journal article" date="2024" name="Plant">
        <title>Genomic evolution and insights into agronomic trait innovations of Sesamum species.</title>
        <authorList>
            <person name="Miao H."/>
            <person name="Wang L."/>
            <person name="Qu L."/>
            <person name="Liu H."/>
            <person name="Sun Y."/>
            <person name="Le M."/>
            <person name="Wang Q."/>
            <person name="Wei S."/>
            <person name="Zheng Y."/>
            <person name="Lin W."/>
            <person name="Duan Y."/>
            <person name="Cao H."/>
            <person name="Xiong S."/>
            <person name="Wang X."/>
            <person name="Wei L."/>
            <person name="Li C."/>
            <person name="Ma Q."/>
            <person name="Ju M."/>
            <person name="Zhao R."/>
            <person name="Li G."/>
            <person name="Mu C."/>
            <person name="Tian Q."/>
            <person name="Mei H."/>
            <person name="Zhang T."/>
            <person name="Gao T."/>
            <person name="Zhang H."/>
        </authorList>
    </citation>
    <scope>NUCLEOTIDE SEQUENCE</scope>
    <source>
        <strain evidence="1">KEN8</strain>
    </source>
</reference>
<organism evidence="1">
    <name type="scientific">Sesamum calycinum</name>
    <dbReference type="NCBI Taxonomy" id="2727403"/>
    <lineage>
        <taxon>Eukaryota</taxon>
        <taxon>Viridiplantae</taxon>
        <taxon>Streptophyta</taxon>
        <taxon>Embryophyta</taxon>
        <taxon>Tracheophyta</taxon>
        <taxon>Spermatophyta</taxon>
        <taxon>Magnoliopsida</taxon>
        <taxon>eudicotyledons</taxon>
        <taxon>Gunneridae</taxon>
        <taxon>Pentapetalae</taxon>
        <taxon>asterids</taxon>
        <taxon>lamiids</taxon>
        <taxon>Lamiales</taxon>
        <taxon>Pedaliaceae</taxon>
        <taxon>Sesamum</taxon>
    </lineage>
</organism>
<name>A0AAW2MMW8_9LAMI</name>
<feature type="non-terminal residue" evidence="1">
    <location>
        <position position="1"/>
    </location>
</feature>
<gene>
    <name evidence="1" type="ORF">Scaly_2183900</name>
</gene>
<comment type="caution">
    <text evidence="1">The sequence shown here is derived from an EMBL/GenBank/DDBJ whole genome shotgun (WGS) entry which is preliminary data.</text>
</comment>
<reference evidence="1" key="1">
    <citation type="submission" date="2020-06" db="EMBL/GenBank/DDBJ databases">
        <authorList>
            <person name="Li T."/>
            <person name="Hu X."/>
            <person name="Zhang T."/>
            <person name="Song X."/>
            <person name="Zhang H."/>
            <person name="Dai N."/>
            <person name="Sheng W."/>
            <person name="Hou X."/>
            <person name="Wei L."/>
        </authorList>
    </citation>
    <scope>NUCLEOTIDE SEQUENCE</scope>
    <source>
        <strain evidence="1">KEN8</strain>
        <tissue evidence="1">Leaf</tissue>
    </source>
</reference>
<protein>
    <submittedName>
        <fullName evidence="1">Uncharacterized protein</fullName>
    </submittedName>
</protein>
<dbReference type="AlphaFoldDB" id="A0AAW2MMW8"/>
<dbReference type="PANTHER" id="PTHR48475">
    <property type="entry name" value="RIBONUCLEASE H"/>
    <property type="match status" value="1"/>
</dbReference>
<dbReference type="EMBL" id="JACGWM010000013">
    <property type="protein sequence ID" value="KAL0332824.1"/>
    <property type="molecule type" value="Genomic_DNA"/>
</dbReference>
<dbReference type="PANTHER" id="PTHR48475:SF2">
    <property type="entry name" value="RIBONUCLEASE H"/>
    <property type="match status" value="1"/>
</dbReference>
<evidence type="ECO:0000313" key="1">
    <source>
        <dbReference type="EMBL" id="KAL0332824.1"/>
    </source>
</evidence>